<organism evidence="1 2">
    <name type="scientific">Pseudoalteromonas lipolytica</name>
    <dbReference type="NCBI Taxonomy" id="570156"/>
    <lineage>
        <taxon>Bacteria</taxon>
        <taxon>Pseudomonadati</taxon>
        <taxon>Pseudomonadota</taxon>
        <taxon>Gammaproteobacteria</taxon>
        <taxon>Alteromonadales</taxon>
        <taxon>Pseudoalteromonadaceae</taxon>
        <taxon>Pseudoalteromonas</taxon>
    </lineage>
</organism>
<dbReference type="PATRIC" id="fig|570156.3.peg.4138"/>
<dbReference type="STRING" id="570156.AOG27_15235"/>
<sequence>MSQYRTEIHELKTDLDHWDYARGKASQLKLEFKSKLAAMRREKEIQIQAERERNYKDGSCIRYDALRSAAYAAKAGVL</sequence>
<dbReference type="OrthoDB" id="9887415at2"/>
<gene>
    <name evidence="1" type="ORF">AOG27_15235</name>
</gene>
<dbReference type="EMBL" id="LJTC01000010">
    <property type="protein sequence ID" value="KPM82659.1"/>
    <property type="molecule type" value="Genomic_DNA"/>
</dbReference>
<evidence type="ECO:0000313" key="2">
    <source>
        <dbReference type="Proteomes" id="UP000050378"/>
    </source>
</evidence>
<name>A0A0P7DP71_9GAMM</name>
<accession>A0A0P7DP71</accession>
<protein>
    <submittedName>
        <fullName evidence="1">Uncharacterized protein</fullName>
    </submittedName>
</protein>
<dbReference type="RefSeq" id="WP_054553865.1">
    <property type="nucleotide sequence ID" value="NZ_LJTC01000010.1"/>
</dbReference>
<proteinExistence type="predicted"/>
<dbReference type="AlphaFoldDB" id="A0A0P7DP71"/>
<reference evidence="1 2" key="1">
    <citation type="submission" date="2015-09" db="EMBL/GenBank/DDBJ databases">
        <title>Draft Genome Sequence of Pseudoalteromonas lipolytica UCD-48B.</title>
        <authorList>
            <person name="Krusor M."/>
            <person name="Coil D.A."/>
            <person name="Lang J.M."/>
            <person name="Eisen J.A."/>
            <person name="Alexiev A."/>
        </authorList>
    </citation>
    <scope>NUCLEOTIDE SEQUENCE [LARGE SCALE GENOMIC DNA]</scope>
    <source>
        <strain evidence="1 2">UCD-48B</strain>
    </source>
</reference>
<comment type="caution">
    <text evidence="1">The sequence shown here is derived from an EMBL/GenBank/DDBJ whole genome shotgun (WGS) entry which is preliminary data.</text>
</comment>
<evidence type="ECO:0000313" key="1">
    <source>
        <dbReference type="EMBL" id="KPM82659.1"/>
    </source>
</evidence>
<dbReference type="Proteomes" id="UP000050378">
    <property type="component" value="Unassembled WGS sequence"/>
</dbReference>